<feature type="domain" description="DUF7674" evidence="1">
    <location>
        <begin position="21"/>
        <end position="105"/>
    </location>
</feature>
<evidence type="ECO:0000313" key="3">
    <source>
        <dbReference type="Proteomes" id="UP000186058"/>
    </source>
</evidence>
<dbReference type="Proteomes" id="UP000186058">
    <property type="component" value="Unassembled WGS sequence"/>
</dbReference>
<dbReference type="RefSeq" id="WP_074108074.1">
    <property type="nucleotide sequence ID" value="NZ_LVWI01000047.1"/>
</dbReference>
<dbReference type="InterPro" id="IPR056091">
    <property type="entry name" value="DUF7674"/>
</dbReference>
<accession>A0ABX3EPS2</accession>
<dbReference type="Pfam" id="PF24722">
    <property type="entry name" value="DUF7674"/>
    <property type="match status" value="1"/>
</dbReference>
<keyword evidence="3" id="KW-1185">Reference proteome</keyword>
<comment type="caution">
    <text evidence="2">The sequence shown here is derived from an EMBL/GenBank/DDBJ whole genome shotgun (WGS) entry which is preliminary data.</text>
</comment>
<gene>
    <name evidence="2" type="ORF">A3844_17250</name>
</gene>
<dbReference type="EMBL" id="LVWI01000047">
    <property type="protein sequence ID" value="OKP85209.1"/>
    <property type="molecule type" value="Genomic_DNA"/>
</dbReference>
<protein>
    <recommendedName>
        <fullName evidence="1">DUF7674 domain-containing protein</fullName>
    </recommendedName>
</protein>
<sequence>MSVWRRKALELFCDARFHFTQKDDTVYSLLLELHIRLDELHRNNNTFELTKIYNYVEWCFHQGNRSHYLCNAAAVGFYEHLVDDEITRNAIPYWVKPDIFEAVQSLFEWRLENKLALYIELVMEYNKINNTQFIS</sequence>
<evidence type="ECO:0000313" key="2">
    <source>
        <dbReference type="EMBL" id="OKP85209.1"/>
    </source>
</evidence>
<reference evidence="2 3" key="1">
    <citation type="submission" date="2016-03" db="EMBL/GenBank/DDBJ databases">
        <authorList>
            <person name="Sant'Anna F.H."/>
            <person name="Ambrosini A."/>
            <person name="Souza R."/>
            <person name="Bach E."/>
            <person name="Fernandes G."/>
            <person name="Balsanelli E."/>
            <person name="Baura V.A."/>
            <person name="Souza E.M."/>
            <person name="Passaglia L."/>
        </authorList>
    </citation>
    <scope>NUCLEOTIDE SEQUENCE [LARGE SCALE GENOMIC DNA]</scope>
    <source>
        <strain evidence="2 3">P26E</strain>
    </source>
</reference>
<organism evidence="2 3">
    <name type="scientific">Paenibacillus helianthi</name>
    <dbReference type="NCBI Taxonomy" id="1349432"/>
    <lineage>
        <taxon>Bacteria</taxon>
        <taxon>Bacillati</taxon>
        <taxon>Bacillota</taxon>
        <taxon>Bacilli</taxon>
        <taxon>Bacillales</taxon>
        <taxon>Paenibacillaceae</taxon>
        <taxon>Paenibacillus</taxon>
    </lineage>
</organism>
<name>A0ABX3EPS2_9BACL</name>
<proteinExistence type="predicted"/>
<evidence type="ECO:0000259" key="1">
    <source>
        <dbReference type="Pfam" id="PF24722"/>
    </source>
</evidence>